<reference evidence="1" key="1">
    <citation type="journal article" date="2021" name="Sci. Rep.">
        <title>An efficient direct screening system for microorganisms that activate plant immune responses based on plant-microbe interactions using cultured plant cells.</title>
        <authorList>
            <person name="Kurokawa M."/>
            <person name="Nakano M."/>
            <person name="Kitahata N."/>
            <person name="Kuchitsu K."/>
            <person name="Furuya T."/>
        </authorList>
    </citation>
    <scope>NUCLEOTIDE SEQUENCE</scope>
    <source>
        <strain evidence="1">RS3R-1</strain>
    </source>
</reference>
<evidence type="ECO:0000313" key="1">
    <source>
        <dbReference type="EMBL" id="GLH44065.1"/>
    </source>
</evidence>
<sequence>MTWQTLQGLIGLYGAIVDRYAGLRIVYEPLQENSYDPYMLCNSMLNARSQSTFKIAPPLSND</sequence>
<organism evidence="1 2">
    <name type="scientific">Pseudomonas atacamensis</name>
    <dbReference type="NCBI Taxonomy" id="2565368"/>
    <lineage>
        <taxon>Bacteria</taxon>
        <taxon>Pseudomonadati</taxon>
        <taxon>Pseudomonadota</taxon>
        <taxon>Gammaproteobacteria</taxon>
        <taxon>Pseudomonadales</taxon>
        <taxon>Pseudomonadaceae</taxon>
        <taxon>Pseudomonas</taxon>
    </lineage>
</organism>
<gene>
    <name evidence="1" type="ORF">RS3R1_31530</name>
</gene>
<reference evidence="1" key="3">
    <citation type="journal article" date="2023" name="J. Biotechnol.">
        <title>Draft Genome Sequences of Endophytic Pseudomonas Strains, Isolated from the Interior of Brassicaceae Plants.</title>
        <authorList>
            <person name="Kaneko H."/>
            <person name="Furuya T."/>
        </authorList>
    </citation>
    <scope>NUCLEOTIDE SEQUENCE</scope>
    <source>
        <strain evidence="1">RS3R-1</strain>
    </source>
</reference>
<proteinExistence type="predicted"/>
<reference evidence="1" key="2">
    <citation type="submission" date="2022-11" db="EMBL/GenBank/DDBJ databases">
        <title>Draft genome sequencing of Pseudomonas atacamensis RS3R1.</title>
        <authorList>
            <person name="Furuya T."/>
            <person name="Kaneko H."/>
        </authorList>
    </citation>
    <scope>NUCLEOTIDE SEQUENCE</scope>
    <source>
        <strain evidence="1">RS3R-1</strain>
    </source>
</reference>
<evidence type="ECO:0000313" key="2">
    <source>
        <dbReference type="Proteomes" id="UP001145022"/>
    </source>
</evidence>
<dbReference type="EMBL" id="BSCQ01000042">
    <property type="protein sequence ID" value="GLH44065.1"/>
    <property type="molecule type" value="Genomic_DNA"/>
</dbReference>
<protein>
    <submittedName>
        <fullName evidence="1">Uncharacterized protein</fullName>
    </submittedName>
</protein>
<keyword evidence="2" id="KW-1185">Reference proteome</keyword>
<comment type="caution">
    <text evidence="1">The sequence shown here is derived from an EMBL/GenBank/DDBJ whole genome shotgun (WGS) entry which is preliminary data.</text>
</comment>
<name>A0ABQ5PKH4_9PSED</name>
<dbReference type="Proteomes" id="UP001145022">
    <property type="component" value="Unassembled WGS sequence"/>
</dbReference>
<accession>A0ABQ5PKH4</accession>